<sequence>MVPVTVLVAEPPRPSDTVALKPTGPVASAAGTKVRVPSGFNVTVPLGTATEVPAAIAWPSMAVTVSGSPSTSLSLARRSKVTAPSSGTVNPSSPRTGASLTGVMVPVTTAVELPPCPSDTV</sequence>
<proteinExistence type="predicted"/>
<comment type="caution">
    <text evidence="2">The sequence shown here is derived from an EMBL/GenBank/DDBJ whole genome shotgun (WGS) entry which is preliminary data.</text>
</comment>
<gene>
    <name evidence="2" type="ORF">OPKNFCMD_6880</name>
</gene>
<organism evidence="2 3">
    <name type="scientific">Methylobacterium crusticola</name>
    <dbReference type="NCBI Taxonomy" id="1697972"/>
    <lineage>
        <taxon>Bacteria</taxon>
        <taxon>Pseudomonadati</taxon>
        <taxon>Pseudomonadota</taxon>
        <taxon>Alphaproteobacteria</taxon>
        <taxon>Hyphomicrobiales</taxon>
        <taxon>Methylobacteriaceae</taxon>
        <taxon>Methylobacterium</taxon>
    </lineage>
</organism>
<reference evidence="2" key="2">
    <citation type="submission" date="2021-08" db="EMBL/GenBank/DDBJ databases">
        <authorList>
            <person name="Tani A."/>
            <person name="Ola A."/>
            <person name="Ogura Y."/>
            <person name="Katsura K."/>
            <person name="Hayashi T."/>
        </authorList>
    </citation>
    <scope>NUCLEOTIDE SEQUENCE</scope>
    <source>
        <strain evidence="2">KCTC 52305</strain>
    </source>
</reference>
<evidence type="ECO:0000313" key="3">
    <source>
        <dbReference type="Proteomes" id="UP001055167"/>
    </source>
</evidence>
<evidence type="ECO:0000256" key="1">
    <source>
        <dbReference type="SAM" id="MobiDB-lite"/>
    </source>
</evidence>
<reference evidence="2" key="1">
    <citation type="journal article" date="2021" name="Front. Microbiol.">
        <title>Comprehensive Comparative Genomics and Phenotyping of Methylobacterium Species.</title>
        <authorList>
            <person name="Alessa O."/>
            <person name="Ogura Y."/>
            <person name="Fujitani Y."/>
            <person name="Takami H."/>
            <person name="Hayashi T."/>
            <person name="Sahin N."/>
            <person name="Tani A."/>
        </authorList>
    </citation>
    <scope>NUCLEOTIDE SEQUENCE</scope>
    <source>
        <strain evidence="2">KCTC 52305</strain>
    </source>
</reference>
<keyword evidence="3" id="KW-1185">Reference proteome</keyword>
<accession>A0ABQ4RAH3</accession>
<protein>
    <submittedName>
        <fullName evidence="2">Uncharacterized protein</fullName>
    </submittedName>
</protein>
<dbReference type="EMBL" id="BPQH01000059">
    <property type="protein sequence ID" value="GJD54099.1"/>
    <property type="molecule type" value="Genomic_DNA"/>
</dbReference>
<dbReference type="Proteomes" id="UP001055167">
    <property type="component" value="Unassembled WGS sequence"/>
</dbReference>
<name>A0ABQ4RAH3_9HYPH</name>
<feature type="region of interest" description="Disordered" evidence="1">
    <location>
        <begin position="67"/>
        <end position="101"/>
    </location>
</feature>
<evidence type="ECO:0000313" key="2">
    <source>
        <dbReference type="EMBL" id="GJD54099.1"/>
    </source>
</evidence>
<feature type="compositionally biased region" description="Polar residues" evidence="1">
    <location>
        <begin position="82"/>
        <end position="99"/>
    </location>
</feature>